<reference evidence="1 2" key="1">
    <citation type="submission" date="2018-07" db="EMBL/GenBank/DDBJ databases">
        <title>Identification of spontaneous genetic mutation associated with occurrence of a yellow conidial color mutant of Aspergillus flavus.</title>
        <authorList>
            <person name="Chang P.-K."/>
            <person name="Mack B.M."/>
            <person name="Scharfenstein L."/>
            <person name="Gilbert M.K."/>
        </authorList>
    </citation>
    <scope>NUCLEOTIDE SEQUENCE [LARGE SCALE GENOMIC DNA]</scope>
    <source>
        <strain evidence="1 2">CA14</strain>
    </source>
</reference>
<sequence length="197" mass="21477">MADPAQLADIIGADDFTIVLVRVTSDGADQQPQLCEVLATGSVKDFEEVQKFEVTAFAVSLHCQAAGVGAQVLREIKWFVASDANGPRLRNITAKNAALIHGLGLSGSATTIPLQGIDLNRQKDIMAGVKIRTPEEEIHDTAKSKLVLLAIRELGNEAYYQRRGFSTAWSGTVPVGMWDCRKECTMGYMEMDVDYTI</sequence>
<gene>
    <name evidence="1" type="ORF">CA14_000123</name>
</gene>
<evidence type="ECO:0000313" key="1">
    <source>
        <dbReference type="EMBL" id="RMZ40216.1"/>
    </source>
</evidence>
<protein>
    <recommendedName>
        <fullName evidence="3">N-acetyltransferase domain-containing protein</fullName>
    </recommendedName>
</protein>
<dbReference type="EMBL" id="QQZZ01000127">
    <property type="protein sequence ID" value="RMZ40216.1"/>
    <property type="molecule type" value="Genomic_DNA"/>
</dbReference>
<accession>A0AB74C4U4</accession>
<comment type="caution">
    <text evidence="1">The sequence shown here is derived from an EMBL/GenBank/DDBJ whole genome shotgun (WGS) entry which is preliminary data.</text>
</comment>
<evidence type="ECO:0000313" key="2">
    <source>
        <dbReference type="Proteomes" id="UP000275480"/>
    </source>
</evidence>
<name>A0AB74C4U4_ASPFL</name>
<dbReference type="AlphaFoldDB" id="A0AB74C4U4"/>
<organism evidence="1 2">
    <name type="scientific">Aspergillus flavus</name>
    <dbReference type="NCBI Taxonomy" id="5059"/>
    <lineage>
        <taxon>Eukaryota</taxon>
        <taxon>Fungi</taxon>
        <taxon>Dikarya</taxon>
        <taxon>Ascomycota</taxon>
        <taxon>Pezizomycotina</taxon>
        <taxon>Eurotiomycetes</taxon>
        <taxon>Eurotiomycetidae</taxon>
        <taxon>Eurotiales</taxon>
        <taxon>Aspergillaceae</taxon>
        <taxon>Aspergillus</taxon>
        <taxon>Aspergillus subgen. Circumdati</taxon>
    </lineage>
</organism>
<evidence type="ECO:0008006" key="3">
    <source>
        <dbReference type="Google" id="ProtNLM"/>
    </source>
</evidence>
<proteinExistence type="predicted"/>
<dbReference type="Proteomes" id="UP000275480">
    <property type="component" value="Unassembled WGS sequence"/>
</dbReference>